<evidence type="ECO:0000256" key="5">
    <source>
        <dbReference type="ARBA" id="ARBA00022737"/>
    </source>
</evidence>
<organism evidence="12 13">
    <name type="scientific">Pseudallescheria apiosperma</name>
    <name type="common">Scedosporium apiospermum</name>
    <dbReference type="NCBI Taxonomy" id="563466"/>
    <lineage>
        <taxon>Eukaryota</taxon>
        <taxon>Fungi</taxon>
        <taxon>Dikarya</taxon>
        <taxon>Ascomycota</taxon>
        <taxon>Pezizomycotina</taxon>
        <taxon>Sordariomycetes</taxon>
        <taxon>Hypocreomycetidae</taxon>
        <taxon>Microascales</taxon>
        <taxon>Microascaceae</taxon>
        <taxon>Scedosporium</taxon>
    </lineage>
</organism>
<dbReference type="Proteomes" id="UP000028545">
    <property type="component" value="Unassembled WGS sequence"/>
</dbReference>
<dbReference type="GO" id="GO:0016567">
    <property type="term" value="P:protein ubiquitination"/>
    <property type="evidence" value="ECO:0007669"/>
    <property type="project" value="InterPro"/>
</dbReference>
<sequence>MITIEAEAPILPSSSNGESSKTPSNNLRILLTEPSESEAGPSEQRTTYYTQPDFDDWPLPPLPMPPVGALDGKRKAPNKPPSPTRTPPPPPVPGPSGSGEEESKEEPSEKEPDTKGKGKEKVEEPPEPVEEEDENAWMRYPPPNCLWQAPHVISETILNLVGTSIENVRARATEVEKARQEEEGAQQRRTEEEAAEAAKQKQKESLNGKDGEYYLPIIIPPEVPIPKHSFDVERLPGVDSARSSSDMSGSSRDPALGPSSGHRRHKHKLARILNRMGASERAESSAMGAAKIFHRRSGQHDVETQSIKSTKDTRLRQLTAIAALLQKKRPQGSFIVHSVRGPGAGPPSRTVSGKGKGKANESEARDPTEEEAAGGEDETAESPTTIECISCFDDCLPSEMIKGPCHSYCRDCFTRLISTAVQNEQQWPPKCCLNEIPFQTIYQYIQSDLRTTFETRALEWRTPIGDRIYCHDPECAVWIPPDRVDGRTSTARCPAGHETCSFCRGEAHEGTDCPQDADLARTNELAEEEGWKRCAQCHALVEHREACQHMTCRCGYQFCYVCVRVWRTCTCTVQQLNELKAQAASRREARLAREAEEQTELTEALRRIEQLELEEALEAIKQSMERERQESDRRKVEITALIHQEDARRQEVREKFSNLRDILSDLHDKQRDLLAFEADRDLEALEAERTSVLEKAREDSKAEMADFDALGLARVADLEVTLTREYAARVELERAVEDEYHARLMSFYTSWKEAGISAGDTEAEVEKSMRVLRMRLDAQHGAWKSWRDEELERARFAVEEERAIKEELLGTRRRRKEEEYRKKEKELRDRAKAGPKWFAAVAAERVRLLEQMEADEVEAGERFEGYDALEVAMVREAIEWGGEVGSVGREGEGEGDDPFVDASEG</sequence>
<feature type="compositionally biased region" description="Acidic residues" evidence="10">
    <location>
        <begin position="125"/>
        <end position="135"/>
    </location>
</feature>
<keyword evidence="5" id="KW-0677">Repeat</keyword>
<protein>
    <recommendedName>
        <fullName evidence="2">RBR-type E3 ubiquitin transferase</fullName>
        <ecNumber evidence="2">2.3.2.31</ecNumber>
    </recommendedName>
</protein>
<dbReference type="HOGENOM" id="CLU_008347_0_0_1"/>
<comment type="catalytic activity">
    <reaction evidence="1">
        <text>[E2 ubiquitin-conjugating enzyme]-S-ubiquitinyl-L-cysteine + [acceptor protein]-L-lysine = [E2 ubiquitin-conjugating enzyme]-L-cysteine + [acceptor protein]-N(6)-ubiquitinyl-L-lysine.</text>
        <dbReference type="EC" id="2.3.2.31"/>
    </reaction>
</comment>
<dbReference type="VEuPathDB" id="FungiDB:SAPIO_CDS6777"/>
<feature type="compositionally biased region" description="Basic and acidic residues" evidence="10">
    <location>
        <begin position="358"/>
        <end position="367"/>
    </location>
</feature>
<evidence type="ECO:0000313" key="12">
    <source>
        <dbReference type="EMBL" id="KEZ41792.1"/>
    </source>
</evidence>
<dbReference type="GO" id="GO:0061630">
    <property type="term" value="F:ubiquitin protein ligase activity"/>
    <property type="evidence" value="ECO:0007669"/>
    <property type="project" value="UniProtKB-EC"/>
</dbReference>
<dbReference type="SUPFAM" id="SSF57850">
    <property type="entry name" value="RING/U-box"/>
    <property type="match status" value="1"/>
</dbReference>
<keyword evidence="4" id="KW-0479">Metal-binding</keyword>
<dbReference type="CDD" id="cd20335">
    <property type="entry name" value="BRcat_RBR"/>
    <property type="match status" value="1"/>
</dbReference>
<dbReference type="Pfam" id="PF01485">
    <property type="entry name" value="IBR"/>
    <property type="match status" value="1"/>
</dbReference>
<evidence type="ECO:0000256" key="8">
    <source>
        <dbReference type="ARBA" id="ARBA00022833"/>
    </source>
</evidence>
<feature type="region of interest" description="Disordered" evidence="10">
    <location>
        <begin position="1"/>
        <end position="138"/>
    </location>
</feature>
<evidence type="ECO:0000256" key="3">
    <source>
        <dbReference type="ARBA" id="ARBA00022679"/>
    </source>
</evidence>
<evidence type="ECO:0000256" key="6">
    <source>
        <dbReference type="ARBA" id="ARBA00022771"/>
    </source>
</evidence>
<feature type="region of interest" description="Disordered" evidence="10">
    <location>
        <begin position="337"/>
        <end position="381"/>
    </location>
</feature>
<keyword evidence="9" id="KW-0175">Coiled coil</keyword>
<dbReference type="EC" id="2.3.2.31" evidence="2"/>
<evidence type="ECO:0000256" key="2">
    <source>
        <dbReference type="ARBA" id="ARBA00012251"/>
    </source>
</evidence>
<proteinExistence type="predicted"/>
<keyword evidence="3" id="KW-0808">Transferase</keyword>
<dbReference type="PANTHER" id="PTHR11685">
    <property type="entry name" value="RBR FAMILY RING FINGER AND IBR DOMAIN-CONTAINING"/>
    <property type="match status" value="1"/>
</dbReference>
<keyword evidence="7" id="KW-0833">Ubl conjugation pathway</keyword>
<feature type="compositionally biased region" description="Acidic residues" evidence="10">
    <location>
        <begin position="893"/>
        <end position="905"/>
    </location>
</feature>
<comment type="caution">
    <text evidence="12">The sequence shown here is derived from an EMBL/GenBank/DDBJ whole genome shotgun (WGS) entry which is preliminary data.</text>
</comment>
<evidence type="ECO:0000313" key="13">
    <source>
        <dbReference type="Proteomes" id="UP000028545"/>
    </source>
</evidence>
<feature type="compositionally biased region" description="Polar residues" evidence="10">
    <location>
        <begin position="12"/>
        <end position="27"/>
    </location>
</feature>
<feature type="compositionally biased region" description="Acidic residues" evidence="10">
    <location>
        <begin position="368"/>
        <end position="380"/>
    </location>
</feature>
<dbReference type="CDD" id="cd22584">
    <property type="entry name" value="Rcat_RBR_unk"/>
    <property type="match status" value="1"/>
</dbReference>
<feature type="compositionally biased region" description="Pro residues" evidence="10">
    <location>
        <begin position="78"/>
        <end position="94"/>
    </location>
</feature>
<dbReference type="PROSITE" id="PS51873">
    <property type="entry name" value="TRIAD"/>
    <property type="match status" value="1"/>
</dbReference>
<keyword evidence="13" id="KW-1185">Reference proteome</keyword>
<evidence type="ECO:0000256" key="7">
    <source>
        <dbReference type="ARBA" id="ARBA00022786"/>
    </source>
</evidence>
<feature type="region of interest" description="Disordered" evidence="10">
    <location>
        <begin position="884"/>
        <end position="905"/>
    </location>
</feature>
<dbReference type="OrthoDB" id="9977870at2759"/>
<dbReference type="AlphaFoldDB" id="A0A084G380"/>
<evidence type="ECO:0000256" key="1">
    <source>
        <dbReference type="ARBA" id="ARBA00001798"/>
    </source>
</evidence>
<accession>A0A084G380</accession>
<dbReference type="InterPro" id="IPR031127">
    <property type="entry name" value="E3_UB_ligase_RBR"/>
</dbReference>
<dbReference type="InterPro" id="IPR044066">
    <property type="entry name" value="TRIAD_supradom"/>
</dbReference>
<dbReference type="GO" id="GO:0008270">
    <property type="term" value="F:zinc ion binding"/>
    <property type="evidence" value="ECO:0007669"/>
    <property type="project" value="UniProtKB-KW"/>
</dbReference>
<name>A0A084G380_PSEDA</name>
<dbReference type="OMA" id="CCLNQIP"/>
<feature type="region of interest" description="Disordered" evidence="10">
    <location>
        <begin position="176"/>
        <end position="207"/>
    </location>
</feature>
<dbReference type="KEGG" id="sapo:SAPIO_CDS6777"/>
<keyword evidence="8" id="KW-0862">Zinc</keyword>
<feature type="compositionally biased region" description="Low complexity" evidence="10">
    <location>
        <begin position="239"/>
        <end position="253"/>
    </location>
</feature>
<dbReference type="RefSeq" id="XP_016641591.1">
    <property type="nucleotide sequence ID" value="XM_016788792.1"/>
</dbReference>
<dbReference type="GeneID" id="27725849"/>
<gene>
    <name evidence="12" type="ORF">SAPIO_CDS6777</name>
</gene>
<keyword evidence="6" id="KW-0863">Zinc-finger</keyword>
<evidence type="ECO:0000259" key="11">
    <source>
        <dbReference type="PROSITE" id="PS51873"/>
    </source>
</evidence>
<reference evidence="12 13" key="1">
    <citation type="journal article" date="2014" name="Genome Announc.">
        <title>Draft genome sequence of the pathogenic fungus Scedosporium apiospermum.</title>
        <authorList>
            <person name="Vandeputte P."/>
            <person name="Ghamrawi S."/>
            <person name="Rechenmann M."/>
            <person name="Iltis A."/>
            <person name="Giraud S."/>
            <person name="Fleury M."/>
            <person name="Thornton C."/>
            <person name="Delhaes L."/>
            <person name="Meyer W."/>
            <person name="Papon N."/>
            <person name="Bouchara J.P."/>
        </authorList>
    </citation>
    <scope>NUCLEOTIDE SEQUENCE [LARGE SCALE GENOMIC DNA]</scope>
    <source>
        <strain evidence="12 13">IHEM 14462</strain>
    </source>
</reference>
<dbReference type="EMBL" id="JOWA01000107">
    <property type="protein sequence ID" value="KEZ41792.1"/>
    <property type="molecule type" value="Genomic_DNA"/>
</dbReference>
<evidence type="ECO:0000256" key="10">
    <source>
        <dbReference type="SAM" id="MobiDB-lite"/>
    </source>
</evidence>
<feature type="domain" description="RING-type" evidence="11">
    <location>
        <begin position="384"/>
        <end position="580"/>
    </location>
</feature>
<dbReference type="Gene3D" id="1.20.120.1750">
    <property type="match status" value="1"/>
</dbReference>
<feature type="compositionally biased region" description="Basic and acidic residues" evidence="10">
    <location>
        <begin position="105"/>
        <end position="124"/>
    </location>
</feature>
<feature type="region of interest" description="Disordered" evidence="10">
    <location>
        <begin position="237"/>
        <end position="267"/>
    </location>
</feature>
<evidence type="ECO:0000256" key="4">
    <source>
        <dbReference type="ARBA" id="ARBA00022723"/>
    </source>
</evidence>
<evidence type="ECO:0000256" key="9">
    <source>
        <dbReference type="SAM" id="Coils"/>
    </source>
</evidence>
<dbReference type="InterPro" id="IPR002867">
    <property type="entry name" value="IBR_dom"/>
</dbReference>
<feature type="coiled-coil region" evidence="9">
    <location>
        <begin position="591"/>
        <end position="634"/>
    </location>
</feature>